<comment type="caution">
    <text evidence="1">The sequence shown here is derived from an EMBL/GenBank/DDBJ whole genome shotgun (WGS) entry which is preliminary data.</text>
</comment>
<evidence type="ECO:0000313" key="1">
    <source>
        <dbReference type="EMBL" id="KAH7864042.1"/>
    </source>
</evidence>
<organism evidence="1 2">
    <name type="scientific">Vaccinium darrowii</name>
    <dbReference type="NCBI Taxonomy" id="229202"/>
    <lineage>
        <taxon>Eukaryota</taxon>
        <taxon>Viridiplantae</taxon>
        <taxon>Streptophyta</taxon>
        <taxon>Embryophyta</taxon>
        <taxon>Tracheophyta</taxon>
        <taxon>Spermatophyta</taxon>
        <taxon>Magnoliopsida</taxon>
        <taxon>eudicotyledons</taxon>
        <taxon>Gunneridae</taxon>
        <taxon>Pentapetalae</taxon>
        <taxon>asterids</taxon>
        <taxon>Ericales</taxon>
        <taxon>Ericaceae</taxon>
        <taxon>Vaccinioideae</taxon>
        <taxon>Vaccinieae</taxon>
        <taxon>Vaccinium</taxon>
    </lineage>
</organism>
<keyword evidence="2" id="KW-1185">Reference proteome</keyword>
<evidence type="ECO:0000313" key="2">
    <source>
        <dbReference type="Proteomes" id="UP000828048"/>
    </source>
</evidence>
<dbReference type="EMBL" id="CM037162">
    <property type="protein sequence ID" value="KAH7864042.1"/>
    <property type="molecule type" value="Genomic_DNA"/>
</dbReference>
<name>A0ACB7ZG83_9ERIC</name>
<reference evidence="1 2" key="1">
    <citation type="journal article" date="2021" name="Hortic Res">
        <title>High-quality reference genome and annotation aids understanding of berry development for evergreen blueberry (Vaccinium darrowii).</title>
        <authorList>
            <person name="Yu J."/>
            <person name="Hulse-Kemp A.M."/>
            <person name="Babiker E."/>
            <person name="Staton M."/>
        </authorList>
    </citation>
    <scope>NUCLEOTIDE SEQUENCE [LARGE SCALE GENOMIC DNA]</scope>
    <source>
        <strain evidence="2">cv. NJ 8807/NJ 8810</strain>
        <tissue evidence="1">Young leaf</tissue>
    </source>
</reference>
<protein>
    <submittedName>
        <fullName evidence="1">Uncharacterized protein</fullName>
    </submittedName>
</protein>
<dbReference type="Proteomes" id="UP000828048">
    <property type="component" value="Chromosome 12"/>
</dbReference>
<sequence>MPAALSSLNLFTDSVTMNQLHKIKPFPRNNLTSMPKAITPRMSIVSNFYPTHSSSSLSFLAPLEAILFDIDGTLCDSDPIHYHAFREMLQEIGFNGGAPITEEFFIEKISGKHNEQLCEVLFPDWDFPRAIKFMDDKEAFFRRLAAEDLQPMNGLNKLCKWIEDRGLKRAAVTNAPRPNAELLLSMLHLEDYFKTLVVAEECDRVKPFPDPYLKALLTLGVSNKHTFVFEDSVSGIKAGIGAGMHVVGLATRNPEELLLKAGAVFAIKDFDDPKLWSALEELENEARDNR</sequence>
<accession>A0ACB7ZG83</accession>
<gene>
    <name evidence="1" type="ORF">Vadar_024948</name>
</gene>
<proteinExistence type="predicted"/>